<dbReference type="AlphaFoldDB" id="A0A8S1MEE6"/>
<dbReference type="EMBL" id="CAJJDM010000061">
    <property type="protein sequence ID" value="CAD8078777.1"/>
    <property type="molecule type" value="Genomic_DNA"/>
</dbReference>
<evidence type="ECO:0000313" key="2">
    <source>
        <dbReference type="Proteomes" id="UP000688137"/>
    </source>
</evidence>
<reference evidence="1" key="1">
    <citation type="submission" date="2021-01" db="EMBL/GenBank/DDBJ databases">
        <authorList>
            <consortium name="Genoscope - CEA"/>
            <person name="William W."/>
        </authorList>
    </citation>
    <scope>NUCLEOTIDE SEQUENCE</scope>
</reference>
<organism evidence="1 2">
    <name type="scientific">Paramecium primaurelia</name>
    <dbReference type="NCBI Taxonomy" id="5886"/>
    <lineage>
        <taxon>Eukaryota</taxon>
        <taxon>Sar</taxon>
        <taxon>Alveolata</taxon>
        <taxon>Ciliophora</taxon>
        <taxon>Intramacronucleata</taxon>
        <taxon>Oligohymenophorea</taxon>
        <taxon>Peniculida</taxon>
        <taxon>Parameciidae</taxon>
        <taxon>Paramecium</taxon>
    </lineage>
</organism>
<comment type="caution">
    <text evidence="1">The sequence shown here is derived from an EMBL/GenBank/DDBJ whole genome shotgun (WGS) entry which is preliminary data.</text>
</comment>
<evidence type="ECO:0000313" key="1">
    <source>
        <dbReference type="EMBL" id="CAD8078777.1"/>
    </source>
</evidence>
<gene>
    <name evidence="1" type="ORF">PPRIM_AZ9-3.1.T0600245</name>
</gene>
<dbReference type="Proteomes" id="UP000688137">
    <property type="component" value="Unassembled WGS sequence"/>
</dbReference>
<protein>
    <submittedName>
        <fullName evidence="1">Uncharacterized protein</fullName>
    </submittedName>
</protein>
<accession>A0A8S1MEE6</accession>
<name>A0A8S1MEE6_PARPR</name>
<proteinExistence type="predicted"/>
<keyword evidence="2" id="KW-1185">Reference proteome</keyword>
<sequence>MLNSTVGHITGQFDVLKSFLQLDEKSERKEEKQVYIFLLQFFFKLSRMHEHNYIMIRLIIVTQDRGYINKKKKTCQKLFKQILGLSHQEYHRMVNLKQVCKPYGASIGDFLMFMQRTVQQQYGQIIKQLLRIKIQYILIYLL</sequence>